<evidence type="ECO:0000313" key="3">
    <source>
        <dbReference type="Proteomes" id="UP001465668"/>
    </source>
</evidence>
<sequence>MSELQESGPEYELDDYCSRCDPDCLLYQFKFFYEDRKEKWEEQRREGEPDHELDETLSLLKSKYLEERQKILDRDPNPPRGVPFLPCVDMTQLGLNSQQVDKYLCVWDDPPDEARKIRRVEGCYPDDDDDFGYSTDSSEDSTWVETPPEDSRSLFDESEEDDVGEEVDWLAIADLQIKNDHDRTARSRLERPWRMTGLDRLPSLLPPEMEMDSFNIVNQRRRRPQVTISPSKLQPHIPDSKPKDNLRR</sequence>
<feature type="region of interest" description="Disordered" evidence="1">
    <location>
        <begin position="215"/>
        <end position="248"/>
    </location>
</feature>
<reference evidence="2 3" key="1">
    <citation type="submission" date="2024-02" db="EMBL/GenBank/DDBJ databases">
        <title>First draft genome assembly of two strains of Seiridium cardinale.</title>
        <authorList>
            <person name="Emiliani G."/>
            <person name="Scali E."/>
        </authorList>
    </citation>
    <scope>NUCLEOTIDE SEQUENCE [LARGE SCALE GENOMIC DNA]</scope>
    <source>
        <strain evidence="2 3">BM-138-000479</strain>
    </source>
</reference>
<feature type="region of interest" description="Disordered" evidence="1">
    <location>
        <begin position="127"/>
        <end position="162"/>
    </location>
</feature>
<keyword evidence="3" id="KW-1185">Reference proteome</keyword>
<name>A0ABR2XLR8_9PEZI</name>
<proteinExistence type="predicted"/>
<comment type="caution">
    <text evidence="2">The sequence shown here is derived from an EMBL/GenBank/DDBJ whole genome shotgun (WGS) entry which is preliminary data.</text>
</comment>
<gene>
    <name evidence="2" type="ORF">SCAR479_08574</name>
</gene>
<dbReference type="Proteomes" id="UP001465668">
    <property type="component" value="Unassembled WGS sequence"/>
</dbReference>
<organism evidence="2 3">
    <name type="scientific">Seiridium cardinale</name>
    <dbReference type="NCBI Taxonomy" id="138064"/>
    <lineage>
        <taxon>Eukaryota</taxon>
        <taxon>Fungi</taxon>
        <taxon>Dikarya</taxon>
        <taxon>Ascomycota</taxon>
        <taxon>Pezizomycotina</taxon>
        <taxon>Sordariomycetes</taxon>
        <taxon>Xylariomycetidae</taxon>
        <taxon>Amphisphaeriales</taxon>
        <taxon>Sporocadaceae</taxon>
        <taxon>Seiridium</taxon>
    </lineage>
</organism>
<protein>
    <submittedName>
        <fullName evidence="2">RING-type domain-containing protein</fullName>
    </submittedName>
</protein>
<accession>A0ABR2XLR8</accession>
<evidence type="ECO:0000313" key="2">
    <source>
        <dbReference type="EMBL" id="KAK9774754.1"/>
    </source>
</evidence>
<feature type="compositionally biased region" description="Polar residues" evidence="1">
    <location>
        <begin position="134"/>
        <end position="144"/>
    </location>
</feature>
<feature type="compositionally biased region" description="Basic and acidic residues" evidence="1">
    <location>
        <begin position="238"/>
        <end position="248"/>
    </location>
</feature>
<dbReference type="EMBL" id="JARVKM010000039">
    <property type="protein sequence ID" value="KAK9774754.1"/>
    <property type="molecule type" value="Genomic_DNA"/>
</dbReference>
<evidence type="ECO:0000256" key="1">
    <source>
        <dbReference type="SAM" id="MobiDB-lite"/>
    </source>
</evidence>